<name>A0A1B1N2H7_9BACL</name>
<dbReference type="GO" id="GO:0080120">
    <property type="term" value="P:CAAX-box protein maturation"/>
    <property type="evidence" value="ECO:0007669"/>
    <property type="project" value="UniProtKB-ARBA"/>
</dbReference>
<feature type="transmembrane region" description="Helical" evidence="1">
    <location>
        <begin position="292"/>
        <end position="310"/>
    </location>
</feature>
<feature type="transmembrane region" description="Helical" evidence="1">
    <location>
        <begin position="472"/>
        <end position="494"/>
    </location>
</feature>
<dbReference type="Proteomes" id="UP000092573">
    <property type="component" value="Chromosome"/>
</dbReference>
<dbReference type="STRING" id="1462996.AWM70_14255"/>
<keyword evidence="1" id="KW-0812">Transmembrane</keyword>
<sequence length="559" mass="62047">MCYVTGRNINKGVGFLKPKVLWTLAVIGLILFVYEQLVPALKSGSSEGGGTISKTQAIQAAADFAANTLQFPDIRQDEAEATYATFSDVYGYLSKENLLNKYNDQYGKAFPAELFRVRFKHPDSHLDALYVDVNMKDGNVVGFYGGELWNRSVRDELLKSADGTAKVKSMEGELTQEEKEQLAAPFVLAFGFKPEQLQPVDSGGVGLIYNVQGYKMGEAQGQLIFHFEYNRVSSLESRFTVPVSHTEYVDQQSRLATWLTFAGYAFLSFILGILAIVYSARTRPYASFKRGIFLTLFYLFINVASTLNMLPAFEAEGVSGAALAFAMAFQLMATLVMTASIYFSLVGGDGLWRQKGRNMWLRSREAGYGSHVLHSALNGYAWALILLGVQSLIYLALGLTLHTWSTTDETQSPYNMVYPWLFPLMAWMAGIGEEAVYRLFGIPMLKKIVRSTFVASLITTLIWAFGHTLYPIYPVISRPIELTIIGLLFSYIFLRHGYIAVMFAHVVFDSLLMGLSLITMGGASNVLIGIITFAMPAIVGYLISVFRPSKPGNTKTLFD</sequence>
<keyword evidence="1" id="KW-0472">Membrane</keyword>
<accession>A0A1B1N2H7</accession>
<dbReference type="KEGG" id="pyg:AWM70_14255"/>
<feature type="domain" description="CAAX prenyl protease 2/Lysostaphin resistance protein A-like" evidence="2">
    <location>
        <begin position="419"/>
        <end position="510"/>
    </location>
</feature>
<organism evidence="3 4">
    <name type="scientific">Paenibacillus yonginensis</name>
    <dbReference type="NCBI Taxonomy" id="1462996"/>
    <lineage>
        <taxon>Bacteria</taxon>
        <taxon>Bacillati</taxon>
        <taxon>Bacillota</taxon>
        <taxon>Bacilli</taxon>
        <taxon>Bacillales</taxon>
        <taxon>Paenibacillaceae</taxon>
        <taxon>Paenibacillus</taxon>
    </lineage>
</organism>
<dbReference type="AlphaFoldDB" id="A0A1B1N2H7"/>
<keyword evidence="4" id="KW-1185">Reference proteome</keyword>
<dbReference type="EMBL" id="CP014167">
    <property type="protein sequence ID" value="ANS75613.1"/>
    <property type="molecule type" value="Genomic_DNA"/>
</dbReference>
<dbReference type="Pfam" id="PF02517">
    <property type="entry name" value="Rce1-like"/>
    <property type="match status" value="1"/>
</dbReference>
<feature type="transmembrane region" description="Helical" evidence="1">
    <location>
        <begin position="448"/>
        <end position="466"/>
    </location>
</feature>
<reference evidence="3 4" key="1">
    <citation type="submission" date="2016-01" db="EMBL/GenBank/DDBJ databases">
        <title>Complete Genome Sequence of Paenibacillus yonginensis DCY84, a novel Plant Growth-Promoting Bacteria with Elicitation of Induced Systemic Resistance.</title>
        <authorList>
            <person name="Kim Y.J."/>
            <person name="Yang D.C."/>
            <person name="Sukweenadhi J."/>
        </authorList>
    </citation>
    <scope>NUCLEOTIDE SEQUENCE [LARGE SCALE GENOMIC DNA]</scope>
    <source>
        <strain evidence="3 4">DCY84</strain>
    </source>
</reference>
<feature type="transmembrane region" description="Helical" evidence="1">
    <location>
        <begin position="526"/>
        <end position="546"/>
    </location>
</feature>
<evidence type="ECO:0000259" key="2">
    <source>
        <dbReference type="Pfam" id="PF02517"/>
    </source>
</evidence>
<evidence type="ECO:0000313" key="3">
    <source>
        <dbReference type="EMBL" id="ANS75613.1"/>
    </source>
</evidence>
<feature type="transmembrane region" description="Helical" evidence="1">
    <location>
        <begin position="322"/>
        <end position="352"/>
    </location>
</feature>
<feature type="transmembrane region" description="Helical" evidence="1">
    <location>
        <begin position="20"/>
        <end position="37"/>
    </location>
</feature>
<dbReference type="InterPro" id="IPR003675">
    <property type="entry name" value="Rce1/LyrA-like_dom"/>
</dbReference>
<dbReference type="GO" id="GO:0004175">
    <property type="term" value="F:endopeptidase activity"/>
    <property type="evidence" value="ECO:0007669"/>
    <property type="project" value="UniProtKB-ARBA"/>
</dbReference>
<evidence type="ECO:0000313" key="4">
    <source>
        <dbReference type="Proteomes" id="UP000092573"/>
    </source>
</evidence>
<feature type="transmembrane region" description="Helical" evidence="1">
    <location>
        <begin position="417"/>
        <end position="436"/>
    </location>
</feature>
<protein>
    <submittedName>
        <fullName evidence="3">Abortive phage infection protein</fullName>
    </submittedName>
</protein>
<feature type="transmembrane region" description="Helical" evidence="1">
    <location>
        <begin position="255"/>
        <end position="280"/>
    </location>
</feature>
<keyword evidence="1" id="KW-1133">Transmembrane helix</keyword>
<evidence type="ECO:0000256" key="1">
    <source>
        <dbReference type="SAM" id="Phobius"/>
    </source>
</evidence>
<feature type="transmembrane region" description="Helical" evidence="1">
    <location>
        <begin position="372"/>
        <end position="397"/>
    </location>
</feature>
<feature type="transmembrane region" description="Helical" evidence="1">
    <location>
        <begin position="501"/>
        <end position="520"/>
    </location>
</feature>
<dbReference type="OrthoDB" id="2675631at2"/>
<proteinExistence type="predicted"/>
<gene>
    <name evidence="3" type="ORF">AWM70_14255</name>
</gene>